<accession>A0ABR9JN13</accession>
<name>A0ABR9JN13_9ACTN</name>
<protein>
    <submittedName>
        <fullName evidence="1">Uncharacterized protein</fullName>
    </submittedName>
</protein>
<keyword evidence="2" id="KW-1185">Reference proteome</keyword>
<evidence type="ECO:0000313" key="2">
    <source>
        <dbReference type="Proteomes" id="UP000627838"/>
    </source>
</evidence>
<evidence type="ECO:0000313" key="1">
    <source>
        <dbReference type="EMBL" id="MBE1531883.1"/>
    </source>
</evidence>
<proteinExistence type="predicted"/>
<dbReference type="Proteomes" id="UP000627838">
    <property type="component" value="Unassembled WGS sequence"/>
</dbReference>
<sequence>MSHDEVRQAVLGQDEHDHSVEAAVTITES</sequence>
<organism evidence="1 2">
    <name type="scientific">Actinomadura algeriensis</name>
    <dbReference type="NCBI Taxonomy" id="1679523"/>
    <lineage>
        <taxon>Bacteria</taxon>
        <taxon>Bacillati</taxon>
        <taxon>Actinomycetota</taxon>
        <taxon>Actinomycetes</taxon>
        <taxon>Streptosporangiales</taxon>
        <taxon>Thermomonosporaceae</taxon>
        <taxon>Actinomadura</taxon>
    </lineage>
</organism>
<gene>
    <name evidence="1" type="ORF">H4W34_001716</name>
</gene>
<comment type="caution">
    <text evidence="1">The sequence shown here is derived from an EMBL/GenBank/DDBJ whole genome shotgun (WGS) entry which is preliminary data.</text>
</comment>
<reference evidence="1 2" key="1">
    <citation type="submission" date="2020-10" db="EMBL/GenBank/DDBJ databases">
        <title>Sequencing the genomes of 1000 actinobacteria strains.</title>
        <authorList>
            <person name="Klenk H.-P."/>
        </authorList>
    </citation>
    <scope>NUCLEOTIDE SEQUENCE [LARGE SCALE GENOMIC DNA]</scope>
    <source>
        <strain evidence="1 2">DSM 46744</strain>
    </source>
</reference>
<dbReference type="EMBL" id="JADBDZ010000001">
    <property type="protein sequence ID" value="MBE1531883.1"/>
    <property type="molecule type" value="Genomic_DNA"/>
</dbReference>